<dbReference type="Pfam" id="PF13306">
    <property type="entry name" value="LRR_5"/>
    <property type="match status" value="1"/>
</dbReference>
<evidence type="ECO:0000313" key="1">
    <source>
        <dbReference type="EMBL" id="JAP94058.1"/>
    </source>
</evidence>
<dbReference type="EMBL" id="GDID01002548">
    <property type="protein sequence ID" value="JAP94058.1"/>
    <property type="molecule type" value="Transcribed_RNA"/>
</dbReference>
<proteinExistence type="predicted"/>
<sequence length="251" mass="29055">VKSFDNGIINSFIASKLELTEMKHWSKLQIYQQSFKLNLNIANAQEIPLPDPNFSELPDQCFQTAEVTKNNRDLFYQKGFLLFPDNINKVHDQVYFDYQFDVFFVIGNNLTEIGMQSFSKLQRLRKVQLPLLEKAGFRAFQYDYQLSEVEIPKCRVIEEKMFDWCVNLAKLRANSTQILKNAFSNTGMRQIQVENVQKVDASAFKGSLCQRIFTSGQCQTISIDGIEVCAIQKTVKQIECSLSSFIWKRVK</sequence>
<dbReference type="InterPro" id="IPR026906">
    <property type="entry name" value="LRR_5"/>
</dbReference>
<dbReference type="Gene3D" id="3.80.10.10">
    <property type="entry name" value="Ribonuclease Inhibitor"/>
    <property type="match status" value="1"/>
</dbReference>
<dbReference type="AlphaFoldDB" id="A0A146KCT7"/>
<protein>
    <submittedName>
        <fullName evidence="1">Leucine rich repeats-containing protein</fullName>
    </submittedName>
</protein>
<organism evidence="1">
    <name type="scientific">Trepomonas sp. PC1</name>
    <dbReference type="NCBI Taxonomy" id="1076344"/>
    <lineage>
        <taxon>Eukaryota</taxon>
        <taxon>Metamonada</taxon>
        <taxon>Diplomonadida</taxon>
        <taxon>Hexamitidae</taxon>
        <taxon>Hexamitinae</taxon>
        <taxon>Trepomonas</taxon>
    </lineage>
</organism>
<dbReference type="SUPFAM" id="SSF52058">
    <property type="entry name" value="L domain-like"/>
    <property type="match status" value="1"/>
</dbReference>
<accession>A0A146KCT7</accession>
<reference evidence="1" key="1">
    <citation type="submission" date="2015-07" db="EMBL/GenBank/DDBJ databases">
        <title>Adaptation to a free-living lifestyle via gene acquisitions in the diplomonad Trepomonas sp. PC1.</title>
        <authorList>
            <person name="Xu F."/>
            <person name="Jerlstrom-Hultqvist J."/>
            <person name="Kolisko M."/>
            <person name="Simpson A.G.B."/>
            <person name="Roger A.J."/>
            <person name="Svard S.G."/>
            <person name="Andersson J.O."/>
        </authorList>
    </citation>
    <scope>NUCLEOTIDE SEQUENCE</scope>
    <source>
        <strain evidence="1">PC1</strain>
    </source>
</reference>
<feature type="non-terminal residue" evidence="1">
    <location>
        <position position="251"/>
    </location>
</feature>
<name>A0A146KCT7_9EUKA</name>
<dbReference type="InterPro" id="IPR032675">
    <property type="entry name" value="LRR_dom_sf"/>
</dbReference>
<gene>
    <name evidence="1" type="ORF">TPC1_13424</name>
</gene>
<feature type="non-terminal residue" evidence="1">
    <location>
        <position position="1"/>
    </location>
</feature>